<reference evidence="5" key="1">
    <citation type="journal article" date="2019" name="Int. J. Syst. Evol. Microbiol.">
        <title>The Global Catalogue of Microorganisms (GCM) 10K type strain sequencing project: providing services to taxonomists for standard genome sequencing and annotation.</title>
        <authorList>
            <consortium name="The Broad Institute Genomics Platform"/>
            <consortium name="The Broad Institute Genome Sequencing Center for Infectious Disease"/>
            <person name="Wu L."/>
            <person name="Ma J."/>
        </authorList>
    </citation>
    <scope>NUCLEOTIDE SEQUENCE [LARGE SCALE GENOMIC DNA]</scope>
    <source>
        <strain evidence="5">JCM 14900</strain>
    </source>
</reference>
<dbReference type="SUPFAM" id="SSF53822">
    <property type="entry name" value="Periplasmic binding protein-like I"/>
    <property type="match status" value="1"/>
</dbReference>
<gene>
    <name evidence="4" type="ORF">GCM10009775_07370</name>
</gene>
<keyword evidence="2" id="KW-0732">Signal</keyword>
<evidence type="ECO:0000313" key="4">
    <source>
        <dbReference type="EMBL" id="GAA1917477.1"/>
    </source>
</evidence>
<accession>A0ABP5ALW0</accession>
<comment type="caution">
    <text evidence="4">The sequence shown here is derived from an EMBL/GenBank/DDBJ whole genome shotgun (WGS) entry which is preliminary data.</text>
</comment>
<dbReference type="InterPro" id="IPR028082">
    <property type="entry name" value="Peripla_BP_I"/>
</dbReference>
<dbReference type="Pfam" id="PF13458">
    <property type="entry name" value="Peripla_BP_6"/>
    <property type="match status" value="1"/>
</dbReference>
<dbReference type="CDD" id="cd06343">
    <property type="entry name" value="PBP1_ABC_ligand_binding-like"/>
    <property type="match status" value="1"/>
</dbReference>
<keyword evidence="5" id="KW-1185">Reference proteome</keyword>
<dbReference type="InterPro" id="IPR028081">
    <property type="entry name" value="Leu-bd"/>
</dbReference>
<sequence>MDPSGEACSPGITDTEINLGGSLPLSGPAAIYGSLAHAAEAVFEKANADGGVESADGKTRTINYTYLDDGYEPARTARNVRTLVERDNIFSTYGVFGTSNALAAREYLQSVNIPLLQVDTGSDQFQEINSPDLFGAIMQYGFQAGVAAQYILKEKPDAKIGILYQNNGYGEDMLRNYTAAFEGTGAEIVSAQAYDLSAGNVDSQIIALKDSGADVFLNYGAGTFVPAAIKKAYEIGWTPLQVVSTEGGQIETGLKPAGVEAATGVLSVAVLKDVADPQWGDDNPKVVYSDLAEYAPDEDWENDALLYRGVLQAEIMLDALRGMEGCTVEDLETSIHNLDLESAVLRPGLAISTSEDYAFAPTEAQIVQFDGESWVTADDTIFNAREVVVGE</sequence>
<comment type="similarity">
    <text evidence="1">Belongs to the leucine-binding protein family.</text>
</comment>
<organism evidence="4 5">
    <name type="scientific">Microbacterium aoyamense</name>
    <dbReference type="NCBI Taxonomy" id="344166"/>
    <lineage>
        <taxon>Bacteria</taxon>
        <taxon>Bacillati</taxon>
        <taxon>Actinomycetota</taxon>
        <taxon>Actinomycetes</taxon>
        <taxon>Micrococcales</taxon>
        <taxon>Microbacteriaceae</taxon>
        <taxon>Microbacterium</taxon>
    </lineage>
</organism>
<evidence type="ECO:0000256" key="1">
    <source>
        <dbReference type="ARBA" id="ARBA00010062"/>
    </source>
</evidence>
<evidence type="ECO:0000313" key="5">
    <source>
        <dbReference type="Proteomes" id="UP001501343"/>
    </source>
</evidence>
<dbReference type="Gene3D" id="3.40.50.2300">
    <property type="match status" value="2"/>
</dbReference>
<evidence type="ECO:0000256" key="2">
    <source>
        <dbReference type="ARBA" id="ARBA00022729"/>
    </source>
</evidence>
<dbReference type="PANTHER" id="PTHR47235:SF1">
    <property type="entry name" value="BLR6548 PROTEIN"/>
    <property type="match status" value="1"/>
</dbReference>
<feature type="domain" description="Leucine-binding protein" evidence="3">
    <location>
        <begin position="16"/>
        <end position="344"/>
    </location>
</feature>
<dbReference type="Proteomes" id="UP001501343">
    <property type="component" value="Unassembled WGS sequence"/>
</dbReference>
<evidence type="ECO:0000259" key="3">
    <source>
        <dbReference type="Pfam" id="PF13458"/>
    </source>
</evidence>
<dbReference type="EMBL" id="BAAAOF010000002">
    <property type="protein sequence ID" value="GAA1917477.1"/>
    <property type="molecule type" value="Genomic_DNA"/>
</dbReference>
<dbReference type="PANTHER" id="PTHR47235">
    <property type="entry name" value="BLR6548 PROTEIN"/>
    <property type="match status" value="1"/>
</dbReference>
<proteinExistence type="inferred from homology"/>
<protein>
    <submittedName>
        <fullName evidence="4">ABC transporter substrate-binding protein</fullName>
    </submittedName>
</protein>
<name>A0ABP5ALW0_9MICO</name>